<dbReference type="InterPro" id="IPR013783">
    <property type="entry name" value="Ig-like_fold"/>
</dbReference>
<dbReference type="GeneID" id="6755446"/>
<comment type="catalytic activity">
    <reaction evidence="5">
        <text>O-phospho-L-tyrosyl-[protein] + H2O = L-tyrosyl-[protein] + phosphate</text>
        <dbReference type="Rhea" id="RHEA:10684"/>
        <dbReference type="Rhea" id="RHEA-COMP:10136"/>
        <dbReference type="Rhea" id="RHEA-COMP:20101"/>
        <dbReference type="ChEBI" id="CHEBI:15377"/>
        <dbReference type="ChEBI" id="CHEBI:43474"/>
        <dbReference type="ChEBI" id="CHEBI:46858"/>
        <dbReference type="ChEBI" id="CHEBI:61978"/>
        <dbReference type="EC" id="3.1.3.48"/>
    </reaction>
</comment>
<keyword evidence="7" id="KW-1133">Transmembrane helix</keyword>
<comment type="caution">
    <text evidence="6">Lacks conserved residue(s) required for the propagation of feature annotation.</text>
</comment>
<dbReference type="FunFam" id="3.90.190.10:FF:000102">
    <property type="entry name" value="Receptor-type tyrosine-protein phosphatase"/>
    <property type="match status" value="1"/>
</dbReference>
<dbReference type="InterPro" id="IPR000242">
    <property type="entry name" value="PTP_cat"/>
</dbReference>
<feature type="domain" description="EGF-like" evidence="8">
    <location>
        <begin position="179"/>
        <end position="213"/>
    </location>
</feature>
<feature type="transmembrane region" description="Helical" evidence="7">
    <location>
        <begin position="307"/>
        <end position="331"/>
    </location>
</feature>
<feature type="domain" description="EGF-like" evidence="8">
    <location>
        <begin position="265"/>
        <end position="300"/>
    </location>
</feature>
<evidence type="ECO:0000256" key="1">
    <source>
        <dbReference type="ARBA" id="ARBA00009580"/>
    </source>
</evidence>
<dbReference type="GO" id="GO:0007165">
    <property type="term" value="P:signal transduction"/>
    <property type="evidence" value="ECO:0000318"/>
    <property type="project" value="GO_Central"/>
</dbReference>
<dbReference type="GO" id="GO:0004725">
    <property type="term" value="F:protein tyrosine phosphatase activity"/>
    <property type="evidence" value="ECO:0000318"/>
    <property type="project" value="GO_Central"/>
</dbReference>
<dbReference type="CDD" id="cd00054">
    <property type="entry name" value="EGF_CA"/>
    <property type="match status" value="1"/>
</dbReference>
<gene>
    <name evidence="12" type="ORF">TRIADDRAFT_57823</name>
</gene>
<dbReference type="SUPFAM" id="SSF52799">
    <property type="entry name" value="(Phosphotyrosine protein) phosphatases II"/>
    <property type="match status" value="2"/>
</dbReference>
<dbReference type="PROSITE" id="PS50056">
    <property type="entry name" value="TYR_PHOSPHATASE_2"/>
    <property type="match status" value="2"/>
</dbReference>
<dbReference type="OrthoDB" id="6144703at2759"/>
<dbReference type="Gene3D" id="2.170.300.10">
    <property type="entry name" value="Tie2 ligand-binding domain superfamily"/>
    <property type="match status" value="1"/>
</dbReference>
<dbReference type="EMBL" id="DS985247">
    <property type="protein sequence ID" value="EDV23004.1"/>
    <property type="molecule type" value="Genomic_DNA"/>
</dbReference>
<dbReference type="CDD" id="cd00047">
    <property type="entry name" value="PTPc"/>
    <property type="match status" value="1"/>
</dbReference>
<dbReference type="CTD" id="6755446"/>
<sequence>MGFDEDDFYSIRCWTNNDNTKFTWSRVSSRVSPFHVSTDQYQIQNKSGESTLILPWNSLNDFYRYAGVYECQATSTASNSPQRKTLWVGVTHSASPVQPSIISQVGYVRDTLVLTTLSNNVVTCNYIWYHNGSRYTRCDNACNCSFDSLRLQDAGVYEVIYPASDKSNITGAFMTLTVLEKKCSQNQNCLNGAICMTDNSCGCLPGFNGTSCQTACSLPFRCGPACQFACQPESVYCSSDMYGCMCPSGVTGISCKTDSCPADNYGPNCQLKCNGCNNHGSCQSKTGCLCQSGYSGIYCEEVAGGSVVVIIGVVVAIIAAVSLGVIAYIWYSRRRARALANIKSPDPVVIVDASGDNPSSLDTNLIRSRLGQYKYVVSKAQKASLVQNIKIPTKPIIVKDLLDRINALKEDSALALKEFESIPPCKETHAIADMKGNAKKNRSQSVISYDHSIVTVGDGGVNSYINASHVHGYMKPNGYIVTQGPLKSTCNDFWTMVWEKETCAIVMLTELSEKDEAKFALRVPVKFFQQLCYKYWPEEKDTYGNVCVTLENVGEVEKQEVKQFHFTAWPHGGIPESSTGLFRFRSLVHAFNPSDAGPIVIHSSEGSSRCAMFVALDINLDRARKQGDIDVLENVGLMSHHRKNILVRVNEYLFVYEAILDALIRGNTQMSLKNLQTFVSRADTSESGSKNNPYTIMFQCLRCQEGEHDDFAGASLSANENKNRFPDILARDKYRVKLSSSDSSDYINAVFIDSYLRAREFIVTQYPLPNTINDFWKLIMEQNVACVVTLGSFSNHPPYWWPSNKKHDVYDNIKVEILEVATVDDLTIRQLKATEKNHSKTNIMSQFQLSGWEDEDKAPAQASTIINLVNRVQECIKTVREPGPIVVQCLNGRGQSGTFCTIYSALNTAIEEKAVDIYSDVLSMRVARRGLVQSEEQLRFCFEVVVKYTQDTGLL</sequence>
<dbReference type="AlphaFoldDB" id="B3S1N2"/>
<dbReference type="SMART" id="SM00404">
    <property type="entry name" value="PTPc_motif"/>
    <property type="match status" value="2"/>
</dbReference>
<dbReference type="HOGENOM" id="CLU_308907_0_0_1"/>
<evidence type="ECO:0000256" key="5">
    <source>
        <dbReference type="ARBA" id="ARBA00051722"/>
    </source>
</evidence>
<dbReference type="eggNOG" id="KOG0200">
    <property type="taxonomic scope" value="Eukaryota"/>
</dbReference>
<feature type="domain" description="Tyrosine-protein phosphatase" evidence="9">
    <location>
        <begin position="694"/>
        <end position="948"/>
    </location>
</feature>
<keyword evidence="13" id="KW-1185">Reference proteome</keyword>
<dbReference type="Pfam" id="PF00102">
    <property type="entry name" value="Y_phosphatase"/>
    <property type="match status" value="2"/>
</dbReference>
<dbReference type="RefSeq" id="XP_002113914.1">
    <property type="nucleotide sequence ID" value="XM_002113878.1"/>
</dbReference>
<evidence type="ECO:0000256" key="2">
    <source>
        <dbReference type="ARBA" id="ARBA00013064"/>
    </source>
</evidence>
<dbReference type="PROSITE" id="PS50835">
    <property type="entry name" value="IG_LIKE"/>
    <property type="match status" value="1"/>
</dbReference>
<dbReference type="Proteomes" id="UP000009022">
    <property type="component" value="Unassembled WGS sequence"/>
</dbReference>
<feature type="disulfide bond" evidence="6">
    <location>
        <begin position="290"/>
        <end position="299"/>
    </location>
</feature>
<reference evidence="12 13" key="1">
    <citation type="journal article" date="2008" name="Nature">
        <title>The Trichoplax genome and the nature of placozoans.</title>
        <authorList>
            <person name="Srivastava M."/>
            <person name="Begovic E."/>
            <person name="Chapman J."/>
            <person name="Putnam N.H."/>
            <person name="Hellsten U."/>
            <person name="Kawashima T."/>
            <person name="Kuo A."/>
            <person name="Mitros T."/>
            <person name="Salamov A."/>
            <person name="Carpenter M.L."/>
            <person name="Signorovitch A.Y."/>
            <person name="Moreno M.A."/>
            <person name="Kamm K."/>
            <person name="Grimwood J."/>
            <person name="Schmutz J."/>
            <person name="Shapiro H."/>
            <person name="Grigoriev I.V."/>
            <person name="Buss L.W."/>
            <person name="Schierwater B."/>
            <person name="Dellaporta S.L."/>
            <person name="Rokhsar D.S."/>
        </authorList>
    </citation>
    <scope>NUCLEOTIDE SEQUENCE [LARGE SCALE GENOMIC DNA]</scope>
    <source>
        <strain evidence="12 13">Grell-BS-1999</strain>
    </source>
</reference>
<keyword evidence="7" id="KW-0472">Membrane</keyword>
<dbReference type="PANTHER" id="PTHR19134:SF562">
    <property type="entry name" value="PROTEIN-TYROSINE-PHOSPHATASE"/>
    <property type="match status" value="1"/>
</dbReference>
<dbReference type="SMART" id="SM00194">
    <property type="entry name" value="PTPc"/>
    <property type="match status" value="2"/>
</dbReference>
<dbReference type="SMART" id="SM00181">
    <property type="entry name" value="EGF"/>
    <property type="match status" value="3"/>
</dbReference>
<keyword evidence="3" id="KW-0378">Hydrolase</keyword>
<dbReference type="PROSITE" id="PS50026">
    <property type="entry name" value="EGF_3"/>
    <property type="match status" value="2"/>
</dbReference>
<feature type="disulfide bond" evidence="6">
    <location>
        <begin position="203"/>
        <end position="212"/>
    </location>
</feature>
<evidence type="ECO:0000256" key="4">
    <source>
        <dbReference type="ARBA" id="ARBA00022912"/>
    </source>
</evidence>
<protein>
    <recommendedName>
        <fullName evidence="2">protein-tyrosine-phosphatase</fullName>
        <ecNumber evidence="2">3.1.3.48</ecNumber>
    </recommendedName>
</protein>
<evidence type="ECO:0000256" key="7">
    <source>
        <dbReference type="SAM" id="Phobius"/>
    </source>
</evidence>
<evidence type="ECO:0000259" key="8">
    <source>
        <dbReference type="PROSITE" id="PS50026"/>
    </source>
</evidence>
<evidence type="ECO:0000259" key="9">
    <source>
        <dbReference type="PROSITE" id="PS50055"/>
    </source>
</evidence>
<keyword evidence="7" id="KW-0812">Transmembrane</keyword>
<dbReference type="PRINTS" id="PR00700">
    <property type="entry name" value="PRTYPHPHTASE"/>
</dbReference>
<evidence type="ECO:0000256" key="3">
    <source>
        <dbReference type="ARBA" id="ARBA00022801"/>
    </source>
</evidence>
<dbReference type="InterPro" id="IPR007110">
    <property type="entry name" value="Ig-like_dom"/>
</dbReference>
<dbReference type="Gene3D" id="2.60.40.10">
    <property type="entry name" value="Immunoglobulins"/>
    <property type="match status" value="1"/>
</dbReference>
<accession>B3S1N2</accession>
<dbReference type="InterPro" id="IPR000742">
    <property type="entry name" value="EGF"/>
</dbReference>
<keyword evidence="4" id="KW-0904">Protein phosphatase</keyword>
<feature type="domain" description="Tyrosine specific protein phosphatases" evidence="10">
    <location>
        <begin position="866"/>
        <end position="939"/>
    </location>
</feature>
<keyword evidence="6" id="KW-0245">EGF-like domain</keyword>
<dbReference type="OMA" id="WQQRVSK"/>
<feature type="domain" description="Tyrosine specific protein phosphatases" evidence="10">
    <location>
        <begin position="582"/>
        <end position="653"/>
    </location>
</feature>
<feature type="domain" description="Tyrosine-protein phosphatase" evidence="9">
    <location>
        <begin position="415"/>
        <end position="662"/>
    </location>
</feature>
<keyword evidence="6" id="KW-1015">Disulfide bond</keyword>
<dbReference type="PROSITE" id="PS50055">
    <property type="entry name" value="TYR_PHOSPHATASE_PTP"/>
    <property type="match status" value="2"/>
</dbReference>
<name>B3S1N2_TRIAD</name>
<organism evidence="12 13">
    <name type="scientific">Trichoplax adhaerens</name>
    <name type="common">Trichoplax reptans</name>
    <dbReference type="NCBI Taxonomy" id="10228"/>
    <lineage>
        <taxon>Eukaryota</taxon>
        <taxon>Metazoa</taxon>
        <taxon>Placozoa</taxon>
        <taxon>Uniplacotomia</taxon>
        <taxon>Trichoplacea</taxon>
        <taxon>Trichoplacidae</taxon>
        <taxon>Trichoplax</taxon>
    </lineage>
</organism>
<dbReference type="STRING" id="10228.B3S1N2"/>
<dbReference type="KEGG" id="tad:TRIADDRAFT_57823"/>
<evidence type="ECO:0000313" key="12">
    <source>
        <dbReference type="EMBL" id="EDV23004.1"/>
    </source>
</evidence>
<dbReference type="EC" id="3.1.3.48" evidence="2"/>
<dbReference type="PhylomeDB" id="B3S1N2"/>
<dbReference type="InterPro" id="IPR050348">
    <property type="entry name" value="Protein-Tyr_Phosphatase"/>
</dbReference>
<comment type="similarity">
    <text evidence="1">Belongs to the protein-tyrosine phosphatase family.</text>
</comment>
<dbReference type="PANTHER" id="PTHR19134">
    <property type="entry name" value="RECEPTOR-TYPE TYROSINE-PROTEIN PHOSPHATASE"/>
    <property type="match status" value="1"/>
</dbReference>
<proteinExistence type="inferred from homology"/>
<dbReference type="PROSITE" id="PS00022">
    <property type="entry name" value="EGF_1"/>
    <property type="match status" value="2"/>
</dbReference>
<dbReference type="InterPro" id="IPR003595">
    <property type="entry name" value="Tyr_Pase_cat"/>
</dbReference>
<evidence type="ECO:0000256" key="6">
    <source>
        <dbReference type="PROSITE-ProRule" id="PRU00076"/>
    </source>
</evidence>
<feature type="domain" description="Ig-like" evidence="11">
    <location>
        <begin position="1"/>
        <end position="87"/>
    </location>
</feature>
<dbReference type="InParanoid" id="B3S1N2"/>
<dbReference type="eggNOG" id="KOG4228">
    <property type="taxonomic scope" value="Eukaryota"/>
</dbReference>
<dbReference type="PROSITE" id="PS01186">
    <property type="entry name" value="EGF_2"/>
    <property type="match status" value="1"/>
</dbReference>
<dbReference type="InterPro" id="IPR029021">
    <property type="entry name" value="Prot-tyrosine_phosphatase-like"/>
</dbReference>
<evidence type="ECO:0000313" key="13">
    <source>
        <dbReference type="Proteomes" id="UP000009022"/>
    </source>
</evidence>
<evidence type="ECO:0000259" key="11">
    <source>
        <dbReference type="PROSITE" id="PS50835"/>
    </source>
</evidence>
<dbReference type="Gene3D" id="3.90.190.10">
    <property type="entry name" value="Protein tyrosine phosphatase superfamily"/>
    <property type="match status" value="2"/>
</dbReference>
<evidence type="ECO:0000259" key="10">
    <source>
        <dbReference type="PROSITE" id="PS50056"/>
    </source>
</evidence>
<dbReference type="InterPro" id="IPR000387">
    <property type="entry name" value="Tyr_Pase_dom"/>
</dbReference>